<feature type="domain" description="MADF" evidence="3">
    <location>
        <begin position="50"/>
        <end position="143"/>
    </location>
</feature>
<feature type="compositionally biased region" description="Low complexity" evidence="1">
    <location>
        <begin position="272"/>
        <end position="288"/>
    </location>
</feature>
<sequence>MLFLANVLRGFCCEVVAQAMDDSNEIAGRSFEQIPEVSDKSEKDERFHRDLIETVKRYRGLYDKFSPDYKKGKDRHEYWSQVETDMFKLGYVAEDNACRHIWRKVVRKFERECALASKAGAATPYVSSWPHFEAMQFIRPFLRDPDENQQKASEPASPSIFDLKAADLTLQSLLSRPKGGAKSLQNAQATQKLLPTSSSNVAAASTTTTCTQQPLFMFVSSSQQTSTVNTPSYSRNCGSSHSQNSLASLLHRKKRMRAASQRNRLHSLFNLSDSGNTSSSAPSTSIFSVDRDEPMHDVSETSVASNRFNDNSEAGLKEIIAQMRCAADLIKLLRQKTASNSLPLTNLMNDSRNANFVTTICGLASQLTESQADRFRKRVLVSCFDIFQQVCAEDGELI</sequence>
<dbReference type="PANTHER" id="PTHR12243:SF69">
    <property type="entry name" value="SI:CH73-59F11.3"/>
    <property type="match status" value="1"/>
</dbReference>
<organism evidence="4 5">
    <name type="scientific">Syphacia muris</name>
    <dbReference type="NCBI Taxonomy" id="451379"/>
    <lineage>
        <taxon>Eukaryota</taxon>
        <taxon>Metazoa</taxon>
        <taxon>Ecdysozoa</taxon>
        <taxon>Nematoda</taxon>
        <taxon>Chromadorea</taxon>
        <taxon>Rhabditida</taxon>
        <taxon>Spirurina</taxon>
        <taxon>Oxyuridomorpha</taxon>
        <taxon>Oxyuroidea</taxon>
        <taxon>Oxyuridae</taxon>
        <taxon>Syphacia</taxon>
    </lineage>
</organism>
<feature type="signal peptide" evidence="2">
    <location>
        <begin position="1"/>
        <end position="17"/>
    </location>
</feature>
<evidence type="ECO:0000259" key="3">
    <source>
        <dbReference type="PROSITE" id="PS51029"/>
    </source>
</evidence>
<reference evidence="5" key="1">
    <citation type="submission" date="2017-02" db="UniProtKB">
        <authorList>
            <consortium name="WormBaseParasite"/>
        </authorList>
    </citation>
    <scope>IDENTIFICATION</scope>
</reference>
<keyword evidence="4" id="KW-1185">Reference proteome</keyword>
<dbReference type="PROSITE" id="PS51029">
    <property type="entry name" value="MADF"/>
    <property type="match status" value="1"/>
</dbReference>
<evidence type="ECO:0000256" key="2">
    <source>
        <dbReference type="SAM" id="SignalP"/>
    </source>
</evidence>
<feature type="region of interest" description="Disordered" evidence="1">
    <location>
        <begin position="269"/>
        <end position="288"/>
    </location>
</feature>
<dbReference type="STRING" id="451379.A0A0N5AE27"/>
<keyword evidence="2" id="KW-0732">Signal</keyword>
<evidence type="ECO:0000313" key="5">
    <source>
        <dbReference type="WBParaSite" id="SMUV_0000246501-mRNA-1"/>
    </source>
</evidence>
<dbReference type="InterPro" id="IPR006578">
    <property type="entry name" value="MADF-dom"/>
</dbReference>
<dbReference type="GO" id="GO:0005634">
    <property type="term" value="C:nucleus"/>
    <property type="evidence" value="ECO:0007669"/>
    <property type="project" value="TreeGrafter"/>
</dbReference>
<proteinExistence type="predicted"/>
<dbReference type="PANTHER" id="PTHR12243">
    <property type="entry name" value="MADF DOMAIN TRANSCRIPTION FACTOR"/>
    <property type="match status" value="1"/>
</dbReference>
<dbReference type="WBParaSite" id="SMUV_0000246501-mRNA-1">
    <property type="protein sequence ID" value="SMUV_0000246501-mRNA-1"/>
    <property type="gene ID" value="SMUV_0000246501"/>
</dbReference>
<dbReference type="SMART" id="SM00595">
    <property type="entry name" value="MADF"/>
    <property type="match status" value="1"/>
</dbReference>
<name>A0A0N5AE27_9BILA</name>
<dbReference type="Pfam" id="PF10545">
    <property type="entry name" value="MADF_DNA_bdg"/>
    <property type="match status" value="1"/>
</dbReference>
<feature type="chain" id="PRO_5005893002" evidence="2">
    <location>
        <begin position="18"/>
        <end position="398"/>
    </location>
</feature>
<dbReference type="InterPro" id="IPR039353">
    <property type="entry name" value="TF_Adf1"/>
</dbReference>
<evidence type="ECO:0000256" key="1">
    <source>
        <dbReference type="SAM" id="MobiDB-lite"/>
    </source>
</evidence>
<dbReference type="GO" id="GO:0005667">
    <property type="term" value="C:transcription regulator complex"/>
    <property type="evidence" value="ECO:0007669"/>
    <property type="project" value="TreeGrafter"/>
</dbReference>
<dbReference type="Proteomes" id="UP000046393">
    <property type="component" value="Unplaced"/>
</dbReference>
<protein>
    <submittedName>
        <fullName evidence="5">MADF domain-containing protein</fullName>
    </submittedName>
</protein>
<dbReference type="GO" id="GO:0006357">
    <property type="term" value="P:regulation of transcription by RNA polymerase II"/>
    <property type="evidence" value="ECO:0007669"/>
    <property type="project" value="TreeGrafter"/>
</dbReference>
<evidence type="ECO:0000313" key="4">
    <source>
        <dbReference type="Proteomes" id="UP000046393"/>
    </source>
</evidence>
<accession>A0A0N5AE27</accession>
<dbReference type="AlphaFoldDB" id="A0A0N5AE27"/>